<dbReference type="EMBL" id="LR536450">
    <property type="protein sequence ID" value="VFU10095.1"/>
    <property type="molecule type" value="Genomic_DNA"/>
</dbReference>
<sequence>MNSGISSNQSRTLSDESTGSKGRQRSPGAGAERLRQGLDAVNVEADIQFAGILRNGRLDVVSLPA</sequence>
<protein>
    <submittedName>
        <fullName evidence="2">Uncharacterized protein</fullName>
    </submittedName>
</protein>
<evidence type="ECO:0000313" key="3">
    <source>
        <dbReference type="Proteomes" id="UP000294360"/>
    </source>
</evidence>
<feature type="region of interest" description="Disordered" evidence="1">
    <location>
        <begin position="1"/>
        <end position="34"/>
    </location>
</feature>
<gene>
    <name evidence="2" type="ORF">MTUNDRAET4_3208</name>
</gene>
<proteinExistence type="predicted"/>
<dbReference type="KEGG" id="mtun:MTUNDRAET4_3208"/>
<organism evidence="2 3">
    <name type="scientific">Methylocella tundrae</name>
    <dbReference type="NCBI Taxonomy" id="227605"/>
    <lineage>
        <taxon>Bacteria</taxon>
        <taxon>Pseudomonadati</taxon>
        <taxon>Pseudomonadota</taxon>
        <taxon>Alphaproteobacteria</taxon>
        <taxon>Hyphomicrobiales</taxon>
        <taxon>Beijerinckiaceae</taxon>
        <taxon>Methylocella</taxon>
    </lineage>
</organism>
<feature type="compositionally biased region" description="Polar residues" evidence="1">
    <location>
        <begin position="1"/>
        <end position="21"/>
    </location>
</feature>
<dbReference type="AlphaFoldDB" id="A0A4U8Z3R0"/>
<name>A0A4U8Z3R0_METTU</name>
<evidence type="ECO:0000256" key="1">
    <source>
        <dbReference type="SAM" id="MobiDB-lite"/>
    </source>
</evidence>
<evidence type="ECO:0000313" key="2">
    <source>
        <dbReference type="EMBL" id="VFU10095.1"/>
    </source>
</evidence>
<reference evidence="2 3" key="1">
    <citation type="submission" date="2019-03" db="EMBL/GenBank/DDBJ databases">
        <authorList>
            <person name="Kox A.R. M."/>
        </authorList>
    </citation>
    <scope>NUCLEOTIDE SEQUENCE [LARGE SCALE GENOMIC DNA]</scope>
    <source>
        <strain evidence="2">MTUNDRAET4 annotated genome</strain>
    </source>
</reference>
<dbReference type="Proteomes" id="UP000294360">
    <property type="component" value="Chromosome"/>
</dbReference>
<accession>A0A4U8Z3R0</accession>